<name>A0A9P6BCN2_9AGAR</name>
<proteinExistence type="predicted"/>
<reference evidence="2" key="1">
    <citation type="submission" date="2020-11" db="EMBL/GenBank/DDBJ databases">
        <authorList>
            <consortium name="DOE Joint Genome Institute"/>
            <person name="Ahrendt S."/>
            <person name="Riley R."/>
            <person name="Andreopoulos W."/>
            <person name="Labutti K."/>
            <person name="Pangilinan J."/>
            <person name="Ruiz-Duenas F.J."/>
            <person name="Barrasa J.M."/>
            <person name="Sanchez-Garcia M."/>
            <person name="Camarero S."/>
            <person name="Miyauchi S."/>
            <person name="Serrano A."/>
            <person name="Linde D."/>
            <person name="Babiker R."/>
            <person name="Drula E."/>
            <person name="Ayuso-Fernandez I."/>
            <person name="Pacheco R."/>
            <person name="Padilla G."/>
            <person name="Ferreira P."/>
            <person name="Barriuso J."/>
            <person name="Kellner H."/>
            <person name="Castanera R."/>
            <person name="Alfaro M."/>
            <person name="Ramirez L."/>
            <person name="Pisabarro A.G."/>
            <person name="Kuo A."/>
            <person name="Tritt A."/>
            <person name="Lipzen A."/>
            <person name="He G."/>
            <person name="Yan M."/>
            <person name="Ng V."/>
            <person name="Cullen D."/>
            <person name="Martin F."/>
            <person name="Rosso M.-N."/>
            <person name="Henrissat B."/>
            <person name="Hibbett D."/>
            <person name="Martinez A.T."/>
            <person name="Grigoriev I.V."/>
        </authorList>
    </citation>
    <scope>NUCLEOTIDE SEQUENCE</scope>
    <source>
        <strain evidence="2">CBS 506.95</strain>
    </source>
</reference>
<organism evidence="2 3">
    <name type="scientific">Crepidotus variabilis</name>
    <dbReference type="NCBI Taxonomy" id="179855"/>
    <lineage>
        <taxon>Eukaryota</taxon>
        <taxon>Fungi</taxon>
        <taxon>Dikarya</taxon>
        <taxon>Basidiomycota</taxon>
        <taxon>Agaricomycotina</taxon>
        <taxon>Agaricomycetes</taxon>
        <taxon>Agaricomycetidae</taxon>
        <taxon>Agaricales</taxon>
        <taxon>Agaricineae</taxon>
        <taxon>Crepidotaceae</taxon>
        <taxon>Crepidotus</taxon>
    </lineage>
</organism>
<dbReference type="EMBL" id="MU158175">
    <property type="protein sequence ID" value="KAF9521273.1"/>
    <property type="molecule type" value="Genomic_DNA"/>
</dbReference>
<sequence length="87" mass="9830">MFLCERMKVQAALCIMAASEAGGHFLYPSTILTFVDDPNGLLKRIGLIHPMIKRRSQCRSVDLQALGVVSQGFVKLAHWRRCTRWPS</sequence>
<dbReference type="AlphaFoldDB" id="A0A9P6BCN2"/>
<dbReference type="Proteomes" id="UP000807306">
    <property type="component" value="Unassembled WGS sequence"/>
</dbReference>
<keyword evidence="3" id="KW-1185">Reference proteome</keyword>
<evidence type="ECO:0000313" key="2">
    <source>
        <dbReference type="EMBL" id="KAF9521322.1"/>
    </source>
</evidence>
<protein>
    <submittedName>
        <fullName evidence="2">Uncharacterized protein</fullName>
    </submittedName>
</protein>
<evidence type="ECO:0000313" key="3">
    <source>
        <dbReference type="Proteomes" id="UP000807306"/>
    </source>
</evidence>
<accession>A0A9P6BCN2</accession>
<evidence type="ECO:0000313" key="1">
    <source>
        <dbReference type="EMBL" id="KAF9521273.1"/>
    </source>
</evidence>
<dbReference type="EMBL" id="MU158128">
    <property type="protein sequence ID" value="KAF9521322.1"/>
    <property type="molecule type" value="Genomic_DNA"/>
</dbReference>
<gene>
    <name evidence="2" type="ORF">CPB83DRAFT_865557</name>
    <name evidence="1" type="ORF">CPB83DRAFT_865580</name>
</gene>
<comment type="caution">
    <text evidence="2">The sequence shown here is derived from an EMBL/GenBank/DDBJ whole genome shotgun (WGS) entry which is preliminary data.</text>
</comment>